<protein>
    <recommendedName>
        <fullName evidence="10">MPN domain-containing protein</fullName>
    </recommendedName>
</protein>
<comment type="similarity">
    <text evidence="2">Belongs to the peptidase M67C family.</text>
</comment>
<gene>
    <name evidence="11" type="ORF">G7Z17_g10336</name>
</gene>
<keyword evidence="12" id="KW-1185">Reference proteome</keyword>
<evidence type="ECO:0000256" key="9">
    <source>
        <dbReference type="SAM" id="MobiDB-lite"/>
    </source>
</evidence>
<dbReference type="FunFam" id="3.40.140.10:FF:000033">
    <property type="entry name" value="AMSH-like protease sst2"/>
    <property type="match status" value="1"/>
</dbReference>
<evidence type="ECO:0000256" key="1">
    <source>
        <dbReference type="ARBA" id="ARBA00001947"/>
    </source>
</evidence>
<feature type="region of interest" description="Disordered" evidence="9">
    <location>
        <begin position="223"/>
        <end position="308"/>
    </location>
</feature>
<proteinExistence type="inferred from homology"/>
<evidence type="ECO:0000256" key="4">
    <source>
        <dbReference type="ARBA" id="ARBA00022723"/>
    </source>
</evidence>
<organism evidence="11 12">
    <name type="scientific">Cylindrodendrum hubeiense</name>
    <dbReference type="NCBI Taxonomy" id="595255"/>
    <lineage>
        <taxon>Eukaryota</taxon>
        <taxon>Fungi</taxon>
        <taxon>Dikarya</taxon>
        <taxon>Ascomycota</taxon>
        <taxon>Pezizomycotina</taxon>
        <taxon>Sordariomycetes</taxon>
        <taxon>Hypocreomycetidae</taxon>
        <taxon>Hypocreales</taxon>
        <taxon>Nectriaceae</taxon>
        <taxon>Cylindrodendrum</taxon>
    </lineage>
</organism>
<dbReference type="PANTHER" id="PTHR12947:SF13">
    <property type="entry name" value="FI19924P1"/>
    <property type="match status" value="1"/>
</dbReference>
<evidence type="ECO:0000313" key="11">
    <source>
        <dbReference type="EMBL" id="KAF7543939.1"/>
    </source>
</evidence>
<dbReference type="GO" id="GO:0061578">
    <property type="term" value="F:K63-linked deubiquitinase activity"/>
    <property type="evidence" value="ECO:0007669"/>
    <property type="project" value="InterPro"/>
</dbReference>
<evidence type="ECO:0000313" key="12">
    <source>
        <dbReference type="Proteomes" id="UP000722485"/>
    </source>
</evidence>
<dbReference type="Gene3D" id="1.20.58.80">
    <property type="entry name" value="Phosphotransferase system, lactose/cellobiose-type IIA subunit"/>
    <property type="match status" value="1"/>
</dbReference>
<dbReference type="InterPro" id="IPR015063">
    <property type="entry name" value="USP8_dimer"/>
</dbReference>
<evidence type="ECO:0000259" key="10">
    <source>
        <dbReference type="PROSITE" id="PS50249"/>
    </source>
</evidence>
<dbReference type="InterPro" id="IPR037518">
    <property type="entry name" value="MPN"/>
</dbReference>
<feature type="compositionally biased region" description="Basic and acidic residues" evidence="9">
    <location>
        <begin position="223"/>
        <end position="240"/>
    </location>
</feature>
<dbReference type="InterPro" id="IPR000555">
    <property type="entry name" value="JAMM/MPN+_dom"/>
</dbReference>
<comment type="cofactor">
    <cofactor evidence="1">
        <name>Zn(2+)</name>
        <dbReference type="ChEBI" id="CHEBI:29105"/>
    </cofactor>
</comment>
<accession>A0A9P5GXV8</accession>
<keyword evidence="5" id="KW-0833">Ubl conjugation pathway</keyword>
<dbReference type="SMART" id="SM00232">
    <property type="entry name" value="JAB_MPN"/>
    <property type="match status" value="1"/>
</dbReference>
<dbReference type="GO" id="GO:0070536">
    <property type="term" value="P:protein K63-linked deubiquitination"/>
    <property type="evidence" value="ECO:0007669"/>
    <property type="project" value="InterPro"/>
</dbReference>
<reference evidence="11" key="1">
    <citation type="submission" date="2020-03" db="EMBL/GenBank/DDBJ databases">
        <title>Draft Genome Sequence of Cylindrodendrum hubeiense.</title>
        <authorList>
            <person name="Buettner E."/>
            <person name="Kellner H."/>
        </authorList>
    </citation>
    <scope>NUCLEOTIDE SEQUENCE</scope>
    <source>
        <strain evidence="11">IHI 201604</strain>
    </source>
</reference>
<dbReference type="AlphaFoldDB" id="A0A9P5GXV8"/>
<keyword evidence="6" id="KW-0378">Hydrolase</keyword>
<evidence type="ECO:0000256" key="6">
    <source>
        <dbReference type="ARBA" id="ARBA00022801"/>
    </source>
</evidence>
<comment type="caution">
    <text evidence="11">The sequence shown here is derived from an EMBL/GenBank/DDBJ whole genome shotgun (WGS) entry which is preliminary data.</text>
</comment>
<keyword evidence="4" id="KW-0479">Metal-binding</keyword>
<dbReference type="PROSITE" id="PS50249">
    <property type="entry name" value="MPN"/>
    <property type="match status" value="1"/>
</dbReference>
<evidence type="ECO:0000256" key="5">
    <source>
        <dbReference type="ARBA" id="ARBA00022786"/>
    </source>
</evidence>
<evidence type="ECO:0000256" key="3">
    <source>
        <dbReference type="ARBA" id="ARBA00022670"/>
    </source>
</evidence>
<evidence type="ECO:0000256" key="8">
    <source>
        <dbReference type="ARBA" id="ARBA00023049"/>
    </source>
</evidence>
<evidence type="ECO:0000256" key="2">
    <source>
        <dbReference type="ARBA" id="ARBA00010981"/>
    </source>
</evidence>
<dbReference type="Proteomes" id="UP000722485">
    <property type="component" value="Unassembled WGS sequence"/>
</dbReference>
<keyword evidence="8" id="KW-0482">Metalloprotease</keyword>
<dbReference type="CDD" id="cd08066">
    <property type="entry name" value="MPN_AMSH_like"/>
    <property type="match status" value="1"/>
</dbReference>
<dbReference type="GO" id="GO:0006508">
    <property type="term" value="P:proteolysis"/>
    <property type="evidence" value="ECO:0007669"/>
    <property type="project" value="UniProtKB-KW"/>
</dbReference>
<dbReference type="InterPro" id="IPR044098">
    <property type="entry name" value="STAMBP/STALP-like_MPN"/>
</dbReference>
<dbReference type="Pfam" id="PF08969">
    <property type="entry name" value="USP8_dimer"/>
    <property type="match status" value="1"/>
</dbReference>
<dbReference type="GO" id="GO:0005768">
    <property type="term" value="C:endosome"/>
    <property type="evidence" value="ECO:0007669"/>
    <property type="project" value="TreeGrafter"/>
</dbReference>
<dbReference type="OrthoDB" id="3640at2759"/>
<evidence type="ECO:0000256" key="7">
    <source>
        <dbReference type="ARBA" id="ARBA00022833"/>
    </source>
</evidence>
<feature type="compositionally biased region" description="Polar residues" evidence="9">
    <location>
        <begin position="242"/>
        <end position="255"/>
    </location>
</feature>
<dbReference type="Pfam" id="PF01398">
    <property type="entry name" value="JAB"/>
    <property type="match status" value="1"/>
</dbReference>
<name>A0A9P5GXV8_9HYPO</name>
<dbReference type="PANTHER" id="PTHR12947">
    <property type="entry name" value="AMSH-LIKE PROTEASE"/>
    <property type="match status" value="1"/>
</dbReference>
<keyword evidence="3" id="KW-0645">Protease</keyword>
<dbReference type="GO" id="GO:0016020">
    <property type="term" value="C:membrane"/>
    <property type="evidence" value="ECO:0007669"/>
    <property type="project" value="TreeGrafter"/>
</dbReference>
<sequence>MSTTTLAMRPTKPQSVKELVAQAENFSFNVNIPVKHWTRAAETLYQEASFAIADGDYGRAYMMLLRHSVLVLKSIPSHPQIKDPENKKAYRPLVKRIDRVIRDLEDLKPEIELANKEWERMALSKASAEPSGPTSKYAEFAARDPSLSGNARILDAFDNQDLAVDLAQKELVRRDTFRRATRQAGIPEEDLLTRRMGGRWDQWDSQARIGDDVDLQRQMEATRRALDSAQERQRADHDYRPSATSQTYNYPSISRSKPVEFEQSSGYPASSASQPSRPPKEPVHPPKKPLYPSDDLHQPPPYAPNVPQKVPLTQYKVLTPTPPPTQIDRPAIPPKLEVAPPSLPKKERLTFKPGAYLENGDPVRSLFLPKNLRQKFLDIAADNTRRGLEMCGILCGTPINNALFVRCLLIPDQICTSDTCETENETTMFDYCINEDLLVLGWIHTHPTQTCFMSSRDLHTQSGYQVMMPESIAIVCAPKFDPSHGIFRLTHPPGLDHVLNCTRTETFHQHSINNLYCEAEQPQGHVYESDKLDFYVHDLRTK</sequence>
<dbReference type="EMBL" id="JAANBB010000331">
    <property type="protein sequence ID" value="KAF7543939.1"/>
    <property type="molecule type" value="Genomic_DNA"/>
</dbReference>
<keyword evidence="7" id="KW-0862">Zinc</keyword>
<dbReference type="GO" id="GO:0046872">
    <property type="term" value="F:metal ion binding"/>
    <property type="evidence" value="ECO:0007669"/>
    <property type="project" value="UniProtKB-KW"/>
</dbReference>
<feature type="domain" description="MPN" evidence="10">
    <location>
        <begin position="365"/>
        <end position="495"/>
    </location>
</feature>
<dbReference type="SUPFAM" id="SSF102712">
    <property type="entry name" value="JAB1/MPN domain"/>
    <property type="match status" value="1"/>
</dbReference>
<dbReference type="Gene3D" id="3.40.140.10">
    <property type="entry name" value="Cytidine Deaminase, domain 2"/>
    <property type="match status" value="1"/>
</dbReference>
<dbReference type="GO" id="GO:0140492">
    <property type="term" value="F:metal-dependent deubiquitinase activity"/>
    <property type="evidence" value="ECO:0007669"/>
    <property type="project" value="InterPro"/>
</dbReference>